<dbReference type="SUPFAM" id="SSF51735">
    <property type="entry name" value="NAD(P)-binding Rossmann-fold domains"/>
    <property type="match status" value="1"/>
</dbReference>
<dbReference type="InterPro" id="IPR036291">
    <property type="entry name" value="NAD(P)-bd_dom_sf"/>
</dbReference>
<comment type="subunit">
    <text evidence="2">Monomer.</text>
</comment>
<dbReference type="Gene3D" id="3.90.180.10">
    <property type="entry name" value="Medium-chain alcohol dehydrogenases, catalytic domain"/>
    <property type="match status" value="1"/>
</dbReference>
<feature type="domain" description="Enoyl reductase (ER)" evidence="4">
    <location>
        <begin position="13"/>
        <end position="343"/>
    </location>
</feature>
<dbReference type="EMBL" id="MU002009">
    <property type="protein sequence ID" value="KAF2791642.1"/>
    <property type="molecule type" value="Genomic_DNA"/>
</dbReference>
<dbReference type="Proteomes" id="UP000799757">
    <property type="component" value="Unassembled WGS sequence"/>
</dbReference>
<organism evidence="5 6">
    <name type="scientific">Melanomma pulvis-pyrius CBS 109.77</name>
    <dbReference type="NCBI Taxonomy" id="1314802"/>
    <lineage>
        <taxon>Eukaryota</taxon>
        <taxon>Fungi</taxon>
        <taxon>Dikarya</taxon>
        <taxon>Ascomycota</taxon>
        <taxon>Pezizomycotina</taxon>
        <taxon>Dothideomycetes</taxon>
        <taxon>Pleosporomycetidae</taxon>
        <taxon>Pleosporales</taxon>
        <taxon>Melanommataceae</taxon>
        <taxon>Melanomma</taxon>
    </lineage>
</organism>
<dbReference type="InterPro" id="IPR047122">
    <property type="entry name" value="Trans-enoyl_RdTase-like"/>
</dbReference>
<evidence type="ECO:0000256" key="3">
    <source>
        <dbReference type="ARBA" id="ARBA00023002"/>
    </source>
</evidence>
<dbReference type="Gene3D" id="3.40.50.720">
    <property type="entry name" value="NAD(P)-binding Rossmann-like Domain"/>
    <property type="match status" value="1"/>
</dbReference>
<accession>A0A6A6X5Q0</accession>
<evidence type="ECO:0000313" key="6">
    <source>
        <dbReference type="Proteomes" id="UP000799757"/>
    </source>
</evidence>
<sequence>MNNRAAFLETEKGKIVVRDTETAEPGEGEILIKVQACAIQPADAKIAKYAIVPMEYPLVLGSPVAGTVEALGPGVSKVAVGERVVCGTKVFVHKKAKYGGVQRFCVVDESEVVEIGNTDFTKAVTLASYTPPGALFGSTTLNMHRPTIPASPLPSSEVGKKILIWGGSSAMGTLSITYAKQAGYIVISTSSPHNFGLLKDLGADHIFDHSDPATVDKIRALFPVDYWFDTISLPSSLSTILKILAPEGAPVTPADIRLLLPPSMPGMPALPDGVTAQMHRFSTHAPENVDWQKWLLSRGGFLEMGIKSGVLKGVPAHVIGGLDSVEEGIEMLSKGVSAKKLVVEPWA</sequence>
<name>A0A6A6X5Q0_9PLEO</name>
<dbReference type="InterPro" id="IPR013149">
    <property type="entry name" value="ADH-like_C"/>
</dbReference>
<gene>
    <name evidence="5" type="ORF">K505DRAFT_248471</name>
</gene>
<dbReference type="Pfam" id="PF08240">
    <property type="entry name" value="ADH_N"/>
    <property type="match status" value="1"/>
</dbReference>
<protein>
    <submittedName>
        <fullName evidence="5">GroES-like protein</fullName>
    </submittedName>
</protein>
<evidence type="ECO:0000259" key="4">
    <source>
        <dbReference type="SMART" id="SM00829"/>
    </source>
</evidence>
<keyword evidence="6" id="KW-1185">Reference proteome</keyword>
<dbReference type="InterPro" id="IPR011032">
    <property type="entry name" value="GroES-like_sf"/>
</dbReference>
<dbReference type="CDD" id="cd08249">
    <property type="entry name" value="enoyl_reductase_like"/>
    <property type="match status" value="1"/>
</dbReference>
<comment type="similarity">
    <text evidence="1">Belongs to the zinc-containing alcohol dehydrogenase family.</text>
</comment>
<dbReference type="SMART" id="SM00829">
    <property type="entry name" value="PKS_ER"/>
    <property type="match status" value="1"/>
</dbReference>
<proteinExistence type="inferred from homology"/>
<dbReference type="OrthoDB" id="3509362at2759"/>
<reference evidence="5" key="1">
    <citation type="journal article" date="2020" name="Stud. Mycol.">
        <title>101 Dothideomycetes genomes: a test case for predicting lifestyles and emergence of pathogens.</title>
        <authorList>
            <person name="Haridas S."/>
            <person name="Albert R."/>
            <person name="Binder M."/>
            <person name="Bloem J."/>
            <person name="Labutti K."/>
            <person name="Salamov A."/>
            <person name="Andreopoulos B."/>
            <person name="Baker S."/>
            <person name="Barry K."/>
            <person name="Bills G."/>
            <person name="Bluhm B."/>
            <person name="Cannon C."/>
            <person name="Castanera R."/>
            <person name="Culley D."/>
            <person name="Daum C."/>
            <person name="Ezra D."/>
            <person name="Gonzalez J."/>
            <person name="Henrissat B."/>
            <person name="Kuo A."/>
            <person name="Liang C."/>
            <person name="Lipzen A."/>
            <person name="Lutzoni F."/>
            <person name="Magnuson J."/>
            <person name="Mondo S."/>
            <person name="Nolan M."/>
            <person name="Ohm R."/>
            <person name="Pangilinan J."/>
            <person name="Park H.-J."/>
            <person name="Ramirez L."/>
            <person name="Alfaro M."/>
            <person name="Sun H."/>
            <person name="Tritt A."/>
            <person name="Yoshinaga Y."/>
            <person name="Zwiers L.-H."/>
            <person name="Turgeon B."/>
            <person name="Goodwin S."/>
            <person name="Spatafora J."/>
            <person name="Crous P."/>
            <person name="Grigoriev I."/>
        </authorList>
    </citation>
    <scope>NUCLEOTIDE SEQUENCE</scope>
    <source>
        <strain evidence="5">CBS 109.77</strain>
    </source>
</reference>
<evidence type="ECO:0000256" key="1">
    <source>
        <dbReference type="ARBA" id="ARBA00008072"/>
    </source>
</evidence>
<dbReference type="Pfam" id="PF00107">
    <property type="entry name" value="ADH_zinc_N"/>
    <property type="match status" value="1"/>
</dbReference>
<dbReference type="InterPro" id="IPR020843">
    <property type="entry name" value="ER"/>
</dbReference>
<dbReference type="PANTHER" id="PTHR45348:SF2">
    <property type="entry name" value="ZINC-TYPE ALCOHOL DEHYDROGENASE-LIKE PROTEIN C2E1P3.01"/>
    <property type="match status" value="1"/>
</dbReference>
<evidence type="ECO:0000313" key="5">
    <source>
        <dbReference type="EMBL" id="KAF2791642.1"/>
    </source>
</evidence>
<evidence type="ECO:0000256" key="2">
    <source>
        <dbReference type="ARBA" id="ARBA00011245"/>
    </source>
</evidence>
<dbReference type="PANTHER" id="PTHR45348">
    <property type="entry name" value="HYPOTHETICAL OXIDOREDUCTASE (EUROFUNG)"/>
    <property type="match status" value="1"/>
</dbReference>
<dbReference type="InterPro" id="IPR013154">
    <property type="entry name" value="ADH-like_N"/>
</dbReference>
<dbReference type="GO" id="GO:0016651">
    <property type="term" value="F:oxidoreductase activity, acting on NAD(P)H"/>
    <property type="evidence" value="ECO:0007669"/>
    <property type="project" value="InterPro"/>
</dbReference>
<dbReference type="AlphaFoldDB" id="A0A6A6X5Q0"/>
<dbReference type="SUPFAM" id="SSF50129">
    <property type="entry name" value="GroES-like"/>
    <property type="match status" value="1"/>
</dbReference>
<keyword evidence="3" id="KW-0560">Oxidoreductase</keyword>